<protein>
    <submittedName>
        <fullName evidence="3">Uncharacterized protein</fullName>
    </submittedName>
</protein>
<reference evidence="3 4" key="1">
    <citation type="submission" date="2019-02" db="EMBL/GenBank/DDBJ databases">
        <title>Sequencing the genomes of 1000 actinobacteria strains.</title>
        <authorList>
            <person name="Klenk H.-P."/>
        </authorList>
    </citation>
    <scope>NUCLEOTIDE SEQUENCE [LARGE SCALE GENOMIC DNA]</scope>
    <source>
        <strain evidence="3 4">DSM 16932</strain>
    </source>
</reference>
<feature type="transmembrane region" description="Helical" evidence="2">
    <location>
        <begin position="120"/>
        <end position="144"/>
    </location>
</feature>
<dbReference type="Proteomes" id="UP000293852">
    <property type="component" value="Unassembled WGS sequence"/>
</dbReference>
<keyword evidence="2" id="KW-1133">Transmembrane helix</keyword>
<feature type="region of interest" description="Disordered" evidence="1">
    <location>
        <begin position="1"/>
        <end position="20"/>
    </location>
</feature>
<keyword evidence="2" id="KW-0472">Membrane</keyword>
<dbReference type="AlphaFoldDB" id="A0A4Q7M7Z4"/>
<sequence>MSPSRTSPRTTARPTPGAVDARALGPARTAPALSGVWSVAQGMVLSFTVVLLLAVVTLLAAPDAGAARVPWATASRVAQGLWLLGHGVPVGVGDATVTIVPLGIGALALFTTYVSAKRSAIGSLSAVVTGALAYLAVVLVAAAGAGARDGALALAAVGALVVGGGGMAMGVLTQPEAPRVADVTERLFGVLPPVARLGVRAGFVALALLVALSAAIAAVWMLAGRGAVNDMVGALAPGWIGGVVLAVSQVALVPNLVAWAAAWTAGPGFAVGVDTAFSPREVIDGPLPAMPLLAALPRPDWTGAHALWAPALVVLCGALAGWFAWRRLEPSRVGWADLAWVLGGMALTAGLGMAVLQLWAGGAAGAGRLAVVGADPLVAGGFVAVEVLLGGALVLLTAHERPWRHVTSR</sequence>
<evidence type="ECO:0000256" key="2">
    <source>
        <dbReference type="SAM" id="Phobius"/>
    </source>
</evidence>
<gene>
    <name evidence="3" type="ORF">EV386_3600</name>
</gene>
<dbReference type="EMBL" id="SGWX01000001">
    <property type="protein sequence ID" value="RZS63237.1"/>
    <property type="molecule type" value="Genomic_DNA"/>
</dbReference>
<dbReference type="OrthoDB" id="3742900at2"/>
<evidence type="ECO:0000256" key="1">
    <source>
        <dbReference type="SAM" id="MobiDB-lite"/>
    </source>
</evidence>
<evidence type="ECO:0000313" key="3">
    <source>
        <dbReference type="EMBL" id="RZS63237.1"/>
    </source>
</evidence>
<feature type="transmembrane region" description="Helical" evidence="2">
    <location>
        <begin position="337"/>
        <end position="359"/>
    </location>
</feature>
<dbReference type="Pfam" id="PF19877">
    <property type="entry name" value="DUF6350"/>
    <property type="match status" value="1"/>
</dbReference>
<name>A0A4Q7M7Z4_9MICO</name>
<feature type="transmembrane region" description="Helical" evidence="2">
    <location>
        <begin position="81"/>
        <end position="114"/>
    </location>
</feature>
<comment type="caution">
    <text evidence="3">The sequence shown here is derived from an EMBL/GenBank/DDBJ whole genome shotgun (WGS) entry which is preliminary data.</text>
</comment>
<feature type="transmembrane region" description="Helical" evidence="2">
    <location>
        <begin position="235"/>
        <end position="262"/>
    </location>
</feature>
<dbReference type="RefSeq" id="WP_130416623.1">
    <property type="nucleotide sequence ID" value="NZ_SGWX01000001.1"/>
</dbReference>
<feature type="transmembrane region" description="Helical" evidence="2">
    <location>
        <begin position="306"/>
        <end position="325"/>
    </location>
</feature>
<organism evidence="3 4">
    <name type="scientific">Xylanimonas ulmi</name>
    <dbReference type="NCBI Taxonomy" id="228973"/>
    <lineage>
        <taxon>Bacteria</taxon>
        <taxon>Bacillati</taxon>
        <taxon>Actinomycetota</taxon>
        <taxon>Actinomycetes</taxon>
        <taxon>Micrococcales</taxon>
        <taxon>Promicromonosporaceae</taxon>
        <taxon>Xylanimonas</taxon>
    </lineage>
</organism>
<dbReference type="InterPro" id="IPR045931">
    <property type="entry name" value="DUF6350"/>
</dbReference>
<evidence type="ECO:0000313" key="4">
    <source>
        <dbReference type="Proteomes" id="UP000293852"/>
    </source>
</evidence>
<feature type="transmembrane region" description="Helical" evidence="2">
    <location>
        <begin position="201"/>
        <end position="223"/>
    </location>
</feature>
<proteinExistence type="predicted"/>
<feature type="transmembrane region" description="Helical" evidence="2">
    <location>
        <begin position="379"/>
        <end position="399"/>
    </location>
</feature>
<accession>A0A4Q7M7Z4</accession>
<feature type="transmembrane region" description="Helical" evidence="2">
    <location>
        <begin position="39"/>
        <end position="61"/>
    </location>
</feature>
<keyword evidence="4" id="KW-1185">Reference proteome</keyword>
<keyword evidence="2" id="KW-0812">Transmembrane</keyword>
<feature type="transmembrane region" description="Helical" evidence="2">
    <location>
        <begin position="151"/>
        <end position="172"/>
    </location>
</feature>
<feature type="compositionally biased region" description="Low complexity" evidence="1">
    <location>
        <begin position="1"/>
        <end position="16"/>
    </location>
</feature>